<dbReference type="PANTHER" id="PTHR34007:SF1">
    <property type="entry name" value="AEROLYSIN-LIKE PROTEIN-RELATED"/>
    <property type="match status" value="1"/>
</dbReference>
<accession>A0A9Q1DBG1</accession>
<dbReference type="SUPFAM" id="SSF56973">
    <property type="entry name" value="Aerolisin/ETX pore-forming domain"/>
    <property type="match status" value="1"/>
</dbReference>
<dbReference type="OrthoDB" id="3758675at2759"/>
<protein>
    <recommendedName>
        <fullName evidence="1">Jacalin-type lectin domain-containing protein</fullName>
    </recommendedName>
</protein>
<comment type="caution">
    <text evidence="2">The sequence shown here is derived from an EMBL/GenBank/DDBJ whole genome shotgun (WGS) entry which is preliminary data.</text>
</comment>
<dbReference type="PROSITE" id="PS51752">
    <property type="entry name" value="JACALIN_LECTIN"/>
    <property type="match status" value="1"/>
</dbReference>
<evidence type="ECO:0000313" key="2">
    <source>
        <dbReference type="EMBL" id="KAJ8264914.1"/>
    </source>
</evidence>
<sequence>MTSITRGGVWSRPTTMLTSHSQVVTINMTRHSEEEYFTAIKNPNTSHKTQQKMSTIVQKVGGTGGKAFSLSGTENGAALNKIRVWMSYDRMLSVKVWLTDGTAQVFGTSHGPHKEFQFGGGEKFTSLTLWRSRDGGHVGGIHFKTNQDREFSTKVVDSQLGPEVVMDIGSGICLGVTGTYYWDLNSLGFIFLQAIQYSQVTGVKYPTLPGAVPRVEMEEKKTMTFENDSGDVQEYRMDVTAKYTKRSDWSMTHGIHETFAFKVKAAIPELEKDGAAYRLVLGPEAFRTVSSEETSTRTVTEMVSVAPGKTKHVTARLGMAVVQLPYDAVLEINFKGGAKMEISIRGTYTGHLYTDMIFTE</sequence>
<evidence type="ECO:0000259" key="1">
    <source>
        <dbReference type="PROSITE" id="PS51752"/>
    </source>
</evidence>
<dbReference type="InterPro" id="IPR036404">
    <property type="entry name" value="Jacalin-like_lectin_dom_sf"/>
</dbReference>
<feature type="domain" description="Jacalin-type lectin" evidence="1">
    <location>
        <begin position="54"/>
        <end position="193"/>
    </location>
</feature>
<keyword evidence="3" id="KW-1185">Reference proteome</keyword>
<dbReference type="AlphaFoldDB" id="A0A9Q1DBG1"/>
<dbReference type="EMBL" id="JAFJMO010000010">
    <property type="protein sequence ID" value="KAJ8264914.1"/>
    <property type="molecule type" value="Genomic_DNA"/>
</dbReference>
<dbReference type="InterPro" id="IPR053280">
    <property type="entry name" value="Aerolysin-like_pore-former"/>
</dbReference>
<proteinExistence type="predicted"/>
<dbReference type="Gene3D" id="2.100.10.30">
    <property type="entry name" value="Jacalin-like lectin domain"/>
    <property type="match status" value="1"/>
</dbReference>
<reference evidence="2" key="1">
    <citation type="journal article" date="2023" name="Science">
        <title>Genome structures resolve the early diversification of teleost fishes.</title>
        <authorList>
            <person name="Parey E."/>
            <person name="Louis A."/>
            <person name="Montfort J."/>
            <person name="Bouchez O."/>
            <person name="Roques C."/>
            <person name="Iampietro C."/>
            <person name="Lluch J."/>
            <person name="Castinel A."/>
            <person name="Donnadieu C."/>
            <person name="Desvignes T."/>
            <person name="Floi Bucao C."/>
            <person name="Jouanno E."/>
            <person name="Wen M."/>
            <person name="Mejri S."/>
            <person name="Dirks R."/>
            <person name="Jansen H."/>
            <person name="Henkel C."/>
            <person name="Chen W.J."/>
            <person name="Zahm M."/>
            <person name="Cabau C."/>
            <person name="Klopp C."/>
            <person name="Thompson A.W."/>
            <person name="Robinson-Rechavi M."/>
            <person name="Braasch I."/>
            <person name="Lecointre G."/>
            <person name="Bobe J."/>
            <person name="Postlethwait J.H."/>
            <person name="Berthelot C."/>
            <person name="Roest Crollius H."/>
            <person name="Guiguen Y."/>
        </authorList>
    </citation>
    <scope>NUCLEOTIDE SEQUENCE</scope>
    <source>
        <strain evidence="2">Concon-B</strain>
    </source>
</reference>
<dbReference type="InterPro" id="IPR001229">
    <property type="entry name" value="Jacalin-like_lectin_dom"/>
</dbReference>
<dbReference type="PANTHER" id="PTHR34007">
    <property type="entry name" value="AEROLYSIN-LIKE PROTEIN-RELATED"/>
    <property type="match status" value="1"/>
</dbReference>
<name>A0A9Q1DBG1_CONCO</name>
<organism evidence="2 3">
    <name type="scientific">Conger conger</name>
    <name type="common">Conger eel</name>
    <name type="synonym">Muraena conger</name>
    <dbReference type="NCBI Taxonomy" id="82655"/>
    <lineage>
        <taxon>Eukaryota</taxon>
        <taxon>Metazoa</taxon>
        <taxon>Chordata</taxon>
        <taxon>Craniata</taxon>
        <taxon>Vertebrata</taxon>
        <taxon>Euteleostomi</taxon>
        <taxon>Actinopterygii</taxon>
        <taxon>Neopterygii</taxon>
        <taxon>Teleostei</taxon>
        <taxon>Anguilliformes</taxon>
        <taxon>Congridae</taxon>
        <taxon>Conger</taxon>
    </lineage>
</organism>
<dbReference type="Gene3D" id="2.170.15.10">
    <property type="entry name" value="Proaerolysin, chain A, domain 3"/>
    <property type="match status" value="1"/>
</dbReference>
<evidence type="ECO:0000313" key="3">
    <source>
        <dbReference type="Proteomes" id="UP001152803"/>
    </source>
</evidence>
<dbReference type="Proteomes" id="UP001152803">
    <property type="component" value="Unassembled WGS sequence"/>
</dbReference>
<gene>
    <name evidence="2" type="ORF">COCON_G00140130</name>
</gene>